<evidence type="ECO:0000313" key="2">
    <source>
        <dbReference type="EMBL" id="GCL43325.1"/>
    </source>
</evidence>
<protein>
    <submittedName>
        <fullName evidence="2">Uncharacterized protein</fullName>
    </submittedName>
</protein>
<evidence type="ECO:0000256" key="1">
    <source>
        <dbReference type="SAM" id="MobiDB-lite"/>
    </source>
</evidence>
<dbReference type="OrthoDB" id="583681at2"/>
<feature type="region of interest" description="Disordered" evidence="1">
    <location>
        <begin position="1"/>
        <end position="26"/>
    </location>
</feature>
<comment type="caution">
    <text evidence="2">The sequence shown here is derived from an EMBL/GenBank/DDBJ whole genome shotgun (WGS) entry which is preliminary data.</text>
</comment>
<organism evidence="2 3">
    <name type="scientific">Dolichospermum planctonicum</name>
    <dbReference type="NCBI Taxonomy" id="136072"/>
    <lineage>
        <taxon>Bacteria</taxon>
        <taxon>Bacillati</taxon>
        <taxon>Cyanobacteriota</taxon>
        <taxon>Cyanophyceae</taxon>
        <taxon>Nostocales</taxon>
        <taxon>Aphanizomenonaceae</taxon>
        <taxon>Dolichospermum</taxon>
    </lineage>
</organism>
<evidence type="ECO:0000313" key="3">
    <source>
        <dbReference type="Proteomes" id="UP000299367"/>
    </source>
</evidence>
<reference evidence="3" key="1">
    <citation type="submission" date="2019-02" db="EMBL/GenBank/DDBJ databases">
        <title>Draft genome sequence of Dolichospermum planctonicum NIES-80.</title>
        <authorList>
            <person name="Yamaguchi H."/>
            <person name="Suzuki S."/>
            <person name="Kawachi M."/>
        </authorList>
    </citation>
    <scope>NUCLEOTIDE SEQUENCE [LARGE SCALE GENOMIC DNA]</scope>
    <source>
        <strain evidence="3">NIES-80</strain>
    </source>
</reference>
<name>A0A480ADT9_9CYAN</name>
<dbReference type="AlphaFoldDB" id="A0A480ADT9"/>
<dbReference type="Proteomes" id="UP000299367">
    <property type="component" value="Unassembled WGS sequence"/>
</dbReference>
<dbReference type="RefSeq" id="WP_137908820.1">
    <property type="nucleotide sequence ID" value="NZ_BJCF01000037.1"/>
</dbReference>
<feature type="compositionally biased region" description="Basic and acidic residues" evidence="1">
    <location>
        <begin position="15"/>
        <end position="26"/>
    </location>
</feature>
<dbReference type="EMBL" id="BJCF01000037">
    <property type="protein sequence ID" value="GCL43325.1"/>
    <property type="molecule type" value="Genomic_DNA"/>
</dbReference>
<proteinExistence type="predicted"/>
<accession>A0A480ADT9</accession>
<sequence length="168" mass="19207">MAEIQQHPSTLPPKKVRDPNLAERNKDELKQTQHEYIAGIAKSAAHESLRQGTMHPTSLRIGKDGKSRLCELEKRLLIEENILLNMALAYAYTEAKQRKLSAEELRLRIESMQLDEEYVSLKIHEPVLNILLECSIKDADAQFVYLNAGLDLLYSRLVSNDLPSVIWK</sequence>
<gene>
    <name evidence="2" type="ORF">NIES80_30390</name>
</gene>